<proteinExistence type="inferred from homology"/>
<dbReference type="Pfam" id="PF14615">
    <property type="entry name" value="Rsa3"/>
    <property type="match status" value="1"/>
</dbReference>
<feature type="compositionally biased region" description="Polar residues" evidence="8">
    <location>
        <begin position="55"/>
        <end position="64"/>
    </location>
</feature>
<evidence type="ECO:0000256" key="2">
    <source>
        <dbReference type="ARBA" id="ARBA00004604"/>
    </source>
</evidence>
<evidence type="ECO:0000256" key="1">
    <source>
        <dbReference type="ARBA" id="ARBA00003035"/>
    </source>
</evidence>
<evidence type="ECO:0000256" key="8">
    <source>
        <dbReference type="SAM" id="MobiDB-lite"/>
    </source>
</evidence>
<dbReference type="OrthoDB" id="69550at2759"/>
<keyword evidence="7" id="KW-0687">Ribonucleoprotein</keyword>
<dbReference type="AlphaFoldDB" id="A0A1E5R888"/>
<comment type="function">
    <text evidence="1">Required for efficient biogenesis of the 60S ribosomal subunit.</text>
</comment>
<comment type="similarity">
    <text evidence="3">Belongs to the RSA3 family.</text>
</comment>
<keyword evidence="11" id="KW-1185">Reference proteome</keyword>
<accession>A0A1E5R888</accession>
<dbReference type="PANTHER" id="PTHR28127:SF1">
    <property type="entry name" value="RIBOSOME ASSEMBLY PROTEIN 3"/>
    <property type="match status" value="1"/>
</dbReference>
<evidence type="ECO:0000313" key="10">
    <source>
        <dbReference type="EMBL" id="OEJ83081.1"/>
    </source>
</evidence>
<evidence type="ECO:0000256" key="5">
    <source>
        <dbReference type="ARBA" id="ARBA00022517"/>
    </source>
</evidence>
<dbReference type="GO" id="GO:0030687">
    <property type="term" value="C:preribosome, large subunit precursor"/>
    <property type="evidence" value="ECO:0007669"/>
    <property type="project" value="TreeGrafter"/>
</dbReference>
<dbReference type="Proteomes" id="UP000095728">
    <property type="component" value="Unassembled WGS sequence"/>
</dbReference>
<feature type="region of interest" description="Disordered" evidence="8">
    <location>
        <begin position="1"/>
        <end position="84"/>
    </location>
</feature>
<dbReference type="InterPro" id="IPR051898">
    <property type="entry name" value="Ribosome_Assembly_3"/>
</dbReference>
<dbReference type="InParanoid" id="A0A1E5R888"/>
<dbReference type="GO" id="GO:0005730">
    <property type="term" value="C:nucleolus"/>
    <property type="evidence" value="ECO:0007669"/>
    <property type="project" value="UniProtKB-SubCell"/>
</dbReference>
<keyword evidence="5" id="KW-0690">Ribosome biogenesis</keyword>
<feature type="domain" description="Ribosome-assembly protein 3 C-terminal" evidence="9">
    <location>
        <begin position="143"/>
        <end position="188"/>
    </location>
</feature>
<dbReference type="EMBL" id="LPNM01000009">
    <property type="protein sequence ID" value="OEJ83081.1"/>
    <property type="molecule type" value="Genomic_DNA"/>
</dbReference>
<comment type="caution">
    <text evidence="10">The sequence shown here is derived from an EMBL/GenBank/DDBJ whole genome shotgun (WGS) entry which is preliminary data.</text>
</comment>
<dbReference type="InterPro" id="IPR028217">
    <property type="entry name" value="Rsa3_C"/>
</dbReference>
<evidence type="ECO:0000256" key="6">
    <source>
        <dbReference type="ARBA" id="ARBA00023242"/>
    </source>
</evidence>
<evidence type="ECO:0000256" key="7">
    <source>
        <dbReference type="ARBA" id="ARBA00023274"/>
    </source>
</evidence>
<organism evidence="10 11">
    <name type="scientific">Hanseniaspora osmophila</name>
    <dbReference type="NCBI Taxonomy" id="56408"/>
    <lineage>
        <taxon>Eukaryota</taxon>
        <taxon>Fungi</taxon>
        <taxon>Dikarya</taxon>
        <taxon>Ascomycota</taxon>
        <taxon>Saccharomycotina</taxon>
        <taxon>Saccharomycetes</taxon>
        <taxon>Saccharomycodales</taxon>
        <taxon>Saccharomycodaceae</taxon>
        <taxon>Hanseniaspora</taxon>
    </lineage>
</organism>
<feature type="compositionally biased region" description="Basic residues" evidence="8">
    <location>
        <begin position="11"/>
        <end position="27"/>
    </location>
</feature>
<protein>
    <recommendedName>
        <fullName evidence="4">Ribosome assembly protein 3</fullName>
    </recommendedName>
</protein>
<dbReference type="FunCoup" id="A0A1E5R888">
    <property type="interactions" value="295"/>
</dbReference>
<comment type="subcellular location">
    <subcellularLocation>
        <location evidence="2">Nucleus</location>
        <location evidence="2">Nucleolus</location>
    </subcellularLocation>
</comment>
<dbReference type="PANTHER" id="PTHR28127">
    <property type="entry name" value="RIBOSOME ASSEMBLY PROTEIN 3"/>
    <property type="match status" value="1"/>
</dbReference>
<evidence type="ECO:0000313" key="11">
    <source>
        <dbReference type="Proteomes" id="UP000095728"/>
    </source>
</evidence>
<feature type="compositionally biased region" description="Basic and acidic residues" evidence="8">
    <location>
        <begin position="70"/>
        <end position="84"/>
    </location>
</feature>
<keyword evidence="6" id="KW-0539">Nucleus</keyword>
<evidence type="ECO:0000256" key="3">
    <source>
        <dbReference type="ARBA" id="ARBA00006256"/>
    </source>
</evidence>
<dbReference type="STRING" id="56408.A0A1E5R888"/>
<evidence type="ECO:0000259" key="9">
    <source>
        <dbReference type="Pfam" id="PF14615"/>
    </source>
</evidence>
<dbReference type="GO" id="GO:0000027">
    <property type="term" value="P:ribosomal large subunit assembly"/>
    <property type="evidence" value="ECO:0007669"/>
    <property type="project" value="TreeGrafter"/>
</dbReference>
<reference evidence="11" key="1">
    <citation type="journal article" date="2016" name="Genome Announc.">
        <title>Genome sequences of three species of Hanseniaspora isolated from spontaneous wine fermentations.</title>
        <authorList>
            <person name="Sternes P.R."/>
            <person name="Lee D."/>
            <person name="Kutyna D.R."/>
            <person name="Borneman A.R."/>
        </authorList>
    </citation>
    <scope>NUCLEOTIDE SEQUENCE [LARGE SCALE GENOMIC DNA]</scope>
    <source>
        <strain evidence="11">AWRI3579</strain>
    </source>
</reference>
<evidence type="ECO:0000256" key="4">
    <source>
        <dbReference type="ARBA" id="ARBA00015339"/>
    </source>
</evidence>
<sequence length="197" mass="21959">MSDITNGSKPKSSKKNNIKRRRNKKRRTADVTSSEDSDASSDVSLGTDSDKEDNTTTGQQSVSLQEEDADIKLSDTEADQDKNMDNAADVEMADAQYEGRKRLNEIKLTNSLKEINGPAHSNTQTLGDYNKASQNLDNLDKDLKTKFLQMTFEHYGEDVNQLRDASDFTNKSLVILANALKEGARMFDNDSLKSILE</sequence>
<name>A0A1E5R888_9ASCO</name>
<gene>
    <name evidence="10" type="ORF">AWRI3579_g3192</name>
</gene>